<dbReference type="Proteomes" id="UP001501116">
    <property type="component" value="Unassembled WGS sequence"/>
</dbReference>
<protein>
    <submittedName>
        <fullName evidence="1">Uncharacterized protein</fullName>
    </submittedName>
</protein>
<organism evidence="1 2">
    <name type="scientific">Amycolatopsis minnesotensis</name>
    <dbReference type="NCBI Taxonomy" id="337894"/>
    <lineage>
        <taxon>Bacteria</taxon>
        <taxon>Bacillati</taxon>
        <taxon>Actinomycetota</taxon>
        <taxon>Actinomycetes</taxon>
        <taxon>Pseudonocardiales</taxon>
        <taxon>Pseudonocardiaceae</taxon>
        <taxon>Amycolatopsis</taxon>
    </lineage>
</organism>
<proteinExistence type="predicted"/>
<comment type="caution">
    <text evidence="1">The sequence shown here is derived from an EMBL/GenBank/DDBJ whole genome shotgun (WGS) entry which is preliminary data.</text>
</comment>
<name>A0ABN2SMM2_9PSEU</name>
<evidence type="ECO:0000313" key="1">
    <source>
        <dbReference type="EMBL" id="GAA1988725.1"/>
    </source>
</evidence>
<sequence length="69" mass="7816">MTGMRTARWAELRPGHVWVTADGSTRVVDRVTRAVWRSTGRRQTVVMFDGHAPETYPDTFEVTVVPARS</sequence>
<gene>
    <name evidence="1" type="ORF">GCM10009754_78610</name>
</gene>
<evidence type="ECO:0000313" key="2">
    <source>
        <dbReference type="Proteomes" id="UP001501116"/>
    </source>
</evidence>
<dbReference type="EMBL" id="BAAANN010000049">
    <property type="protein sequence ID" value="GAA1988725.1"/>
    <property type="molecule type" value="Genomic_DNA"/>
</dbReference>
<reference evidence="1 2" key="1">
    <citation type="journal article" date="2019" name="Int. J. Syst. Evol. Microbiol.">
        <title>The Global Catalogue of Microorganisms (GCM) 10K type strain sequencing project: providing services to taxonomists for standard genome sequencing and annotation.</title>
        <authorList>
            <consortium name="The Broad Institute Genomics Platform"/>
            <consortium name="The Broad Institute Genome Sequencing Center for Infectious Disease"/>
            <person name="Wu L."/>
            <person name="Ma J."/>
        </authorList>
    </citation>
    <scope>NUCLEOTIDE SEQUENCE [LARGE SCALE GENOMIC DNA]</scope>
    <source>
        <strain evidence="1 2">JCM 14545</strain>
    </source>
</reference>
<keyword evidence="2" id="KW-1185">Reference proteome</keyword>
<accession>A0ABN2SMM2</accession>